<dbReference type="Pfam" id="PF19934">
    <property type="entry name" value="DUF6397"/>
    <property type="match status" value="1"/>
</dbReference>
<protein>
    <submittedName>
        <fullName evidence="2">Uncharacterized protein</fullName>
    </submittedName>
</protein>
<sequence length="389" mass="42745">MEWAEIDRLRAQDGFPDALRERLRVMGTAEGAALMNISAGRFTRLARLGLLVPVKFYLNRYRAVVWLYLAEELREFAADAKNTSLLKGRTPESLRGQLAAGVDLRARNWRGRRLGTLLRQAEHPWARAGAVAAFLTPAEVVGIVRDPYERAYLNRFRPAPPGPGAPGTPSAEFAERIMTAQDADELGWLRSDLARAMEEARTLAPAPRPAARRAPPAIRAAARPIPPMTRTVTRPMEDATRFPGTATRSEHHAPRPPGPTARPSAPTTRPLGVPAHARGSATRPATRPPWRATRPPLSVTRPPWRATRPPLSVTRPSPAAARPRPRAVPVRPAAALLPQGHETRRTGRAAPPAVRRTPQPVPQSLPEAARPSRGLRAWLRWRGPRPARA</sequence>
<evidence type="ECO:0000313" key="2">
    <source>
        <dbReference type="EMBL" id="AYN43972.1"/>
    </source>
</evidence>
<dbReference type="EMBL" id="CP033073">
    <property type="protein sequence ID" value="AYN43972.1"/>
    <property type="molecule type" value="Genomic_DNA"/>
</dbReference>
<evidence type="ECO:0000256" key="1">
    <source>
        <dbReference type="SAM" id="MobiDB-lite"/>
    </source>
</evidence>
<feature type="compositionally biased region" description="Low complexity" evidence="1">
    <location>
        <begin position="281"/>
        <end position="296"/>
    </location>
</feature>
<dbReference type="KEGG" id="sdd:D9753_31290"/>
<proteinExistence type="predicted"/>
<dbReference type="InterPro" id="IPR045652">
    <property type="entry name" value="DUF6397"/>
</dbReference>
<accession>A0A3G2JRJ3</accession>
<name>A0A3G2JRJ3_9ACTN</name>
<keyword evidence="3" id="KW-1185">Reference proteome</keyword>
<feature type="region of interest" description="Disordered" evidence="1">
    <location>
        <begin position="235"/>
        <end position="389"/>
    </location>
</feature>
<gene>
    <name evidence="2" type="ORF">D9753_31290</name>
</gene>
<dbReference type="OrthoDB" id="4335318at2"/>
<feature type="compositionally biased region" description="Low complexity" evidence="1">
    <location>
        <begin position="315"/>
        <end position="338"/>
    </location>
</feature>
<dbReference type="AlphaFoldDB" id="A0A3G2JRJ3"/>
<dbReference type="Proteomes" id="UP000268329">
    <property type="component" value="Chromosome"/>
</dbReference>
<evidence type="ECO:0000313" key="3">
    <source>
        <dbReference type="Proteomes" id="UP000268329"/>
    </source>
</evidence>
<reference evidence="2 3" key="1">
    <citation type="submission" date="2018-10" db="EMBL/GenBank/DDBJ databases">
        <title>The genome of Streptomyces dangxiongensis Z022.</title>
        <authorList>
            <person name="Zhang B."/>
        </authorList>
    </citation>
    <scope>NUCLEOTIDE SEQUENCE [LARGE SCALE GENOMIC DNA]</scope>
    <source>
        <strain evidence="2 3">Z022</strain>
    </source>
</reference>
<feature type="compositionally biased region" description="Low complexity" evidence="1">
    <location>
        <begin position="261"/>
        <end position="270"/>
    </location>
</feature>
<organism evidence="2 3">
    <name type="scientific">Streptomyces dangxiongensis</name>
    <dbReference type="NCBI Taxonomy" id="1442032"/>
    <lineage>
        <taxon>Bacteria</taxon>
        <taxon>Bacillati</taxon>
        <taxon>Actinomycetota</taxon>
        <taxon>Actinomycetes</taxon>
        <taxon>Kitasatosporales</taxon>
        <taxon>Streptomycetaceae</taxon>
        <taxon>Streptomyces</taxon>
    </lineage>
</organism>